<evidence type="ECO:0000313" key="2">
    <source>
        <dbReference type="Proteomes" id="UP000226031"/>
    </source>
</evidence>
<dbReference type="VEuPathDB" id="FungiDB:EMCG_05094"/>
<dbReference type="Proteomes" id="UP000226031">
    <property type="component" value="Unassembled WGS sequence"/>
</dbReference>
<protein>
    <submittedName>
        <fullName evidence="1">Uncharacterized protein</fullName>
    </submittedName>
</protein>
<reference evidence="1 2" key="1">
    <citation type="submission" date="2017-10" db="EMBL/GenBank/DDBJ databases">
        <title>Comparative genomics in systemic dimorphic fungi from Ajellomycetaceae.</title>
        <authorList>
            <person name="Munoz J.F."/>
            <person name="Mcewen J.G."/>
            <person name="Clay O.K."/>
            <person name="Cuomo C.A."/>
        </authorList>
    </citation>
    <scope>NUCLEOTIDE SEQUENCE [LARGE SCALE GENOMIC DNA]</scope>
    <source>
        <strain evidence="1 2">UAMH4076</strain>
    </source>
</reference>
<evidence type="ECO:0000313" key="1">
    <source>
        <dbReference type="EMBL" id="PGH31015.1"/>
    </source>
</evidence>
<gene>
    <name evidence="1" type="ORF">GX50_06219</name>
</gene>
<accession>A0A2B7ZBQ3</accession>
<comment type="caution">
    <text evidence="1">The sequence shown here is derived from an EMBL/GenBank/DDBJ whole genome shotgun (WGS) entry which is preliminary data.</text>
</comment>
<proteinExistence type="predicted"/>
<keyword evidence="2" id="KW-1185">Reference proteome</keyword>
<organism evidence="1 2">
    <name type="scientific">[Emmonsia] crescens</name>
    <dbReference type="NCBI Taxonomy" id="73230"/>
    <lineage>
        <taxon>Eukaryota</taxon>
        <taxon>Fungi</taxon>
        <taxon>Dikarya</taxon>
        <taxon>Ascomycota</taxon>
        <taxon>Pezizomycotina</taxon>
        <taxon>Eurotiomycetes</taxon>
        <taxon>Eurotiomycetidae</taxon>
        <taxon>Onygenales</taxon>
        <taxon>Ajellomycetaceae</taxon>
        <taxon>Emergomyces</taxon>
    </lineage>
</organism>
<dbReference type="STRING" id="73230.A0A2B7ZBQ3"/>
<dbReference type="EMBL" id="PDND01000145">
    <property type="protein sequence ID" value="PGH31015.1"/>
    <property type="molecule type" value="Genomic_DNA"/>
</dbReference>
<name>A0A2B7ZBQ3_9EURO</name>
<dbReference type="AlphaFoldDB" id="A0A2B7ZBQ3"/>
<sequence length="327" mass="36990">MVPPTKKRKLDPTHDYLDLTSLADRHRDLSAQLQSVLSDTSIQLPSSVTSLLSSIQTWISAGTGEDVTVLDYQASKLSLQEARDLTGVDFVPTGPEYYLSLKEIPSPLAKPLSDWADVAINSVVSSIYVKRFQPESLAYTMFDILLCNHLKFLNDTASQKHLHVVSEVKLEFFTTIESIRKKVSECCDWALRYINDRSKLQKLLIVQTKSPENIRAALPQLLTYLTSVHAARSTANKTNNVIFGLITDSIHFQFAVLRDNKRLFLSNYLCWWNEKAVIVTFLDHILRDAIEPSSHATPTRSSNRRIGKFDESLAKTYNFGDHVDDND</sequence>